<evidence type="ECO:0000313" key="3">
    <source>
        <dbReference type="EMBL" id="MFC3761857.1"/>
    </source>
</evidence>
<feature type="compositionally biased region" description="Polar residues" evidence="1">
    <location>
        <begin position="259"/>
        <end position="271"/>
    </location>
</feature>
<dbReference type="EMBL" id="JBHRZH010000010">
    <property type="protein sequence ID" value="MFC3761857.1"/>
    <property type="molecule type" value="Genomic_DNA"/>
</dbReference>
<feature type="compositionally biased region" description="Basic residues" evidence="1">
    <location>
        <begin position="272"/>
        <end position="285"/>
    </location>
</feature>
<accession>A0ABV7YAC4</accession>
<sequence>MRRITGELADLAEAAMRDADAVVRNARRALRRASGQTRGRLHRAVDELTTTVQRARRVVTQTRTRLRGQVPDSATRLVSLHDPDARPISKGRLGKPEFGYKAQIIDNADGVILDHNVETGNPADAPQLAPAIERITRRTGHAPRAVTADRGYGEAGVERDLHALGVRSVAIPRKGKSGAARREVEHRRAPTSLPRQGQMANRIRRTNQPHQTQLRLEPHRTHHHHRRPNLVRTRRTRPQPGQDRRPDSMRNHTEPNHAHPNQSPAAHTSSSHNRHHDNRAFFRSK</sequence>
<keyword evidence="4" id="KW-1185">Reference proteome</keyword>
<feature type="compositionally biased region" description="Basic and acidic residues" evidence="1">
    <location>
        <begin position="242"/>
        <end position="257"/>
    </location>
</feature>
<name>A0ABV7YAC4_9ACTN</name>
<reference evidence="4" key="1">
    <citation type="journal article" date="2019" name="Int. J. Syst. Evol. Microbiol.">
        <title>The Global Catalogue of Microorganisms (GCM) 10K type strain sequencing project: providing services to taxonomists for standard genome sequencing and annotation.</title>
        <authorList>
            <consortium name="The Broad Institute Genomics Platform"/>
            <consortium name="The Broad Institute Genome Sequencing Center for Infectious Disease"/>
            <person name="Wu L."/>
            <person name="Ma J."/>
        </authorList>
    </citation>
    <scope>NUCLEOTIDE SEQUENCE [LARGE SCALE GENOMIC DNA]</scope>
    <source>
        <strain evidence="4">CGMCC 4.7241</strain>
    </source>
</reference>
<dbReference type="Proteomes" id="UP001595699">
    <property type="component" value="Unassembled WGS sequence"/>
</dbReference>
<dbReference type="RefSeq" id="WP_307782417.1">
    <property type="nucleotide sequence ID" value="NZ_JAFBCM010000001.1"/>
</dbReference>
<evidence type="ECO:0000256" key="1">
    <source>
        <dbReference type="SAM" id="MobiDB-lite"/>
    </source>
</evidence>
<evidence type="ECO:0000259" key="2">
    <source>
        <dbReference type="Pfam" id="PF01609"/>
    </source>
</evidence>
<comment type="caution">
    <text evidence="3">The sequence shown here is derived from an EMBL/GenBank/DDBJ whole genome shotgun (WGS) entry which is preliminary data.</text>
</comment>
<dbReference type="InterPro" id="IPR002559">
    <property type="entry name" value="Transposase_11"/>
</dbReference>
<dbReference type="Pfam" id="PF01609">
    <property type="entry name" value="DDE_Tnp_1"/>
    <property type="match status" value="1"/>
</dbReference>
<gene>
    <name evidence="3" type="ORF">ACFOUW_13525</name>
</gene>
<proteinExistence type="predicted"/>
<organism evidence="3 4">
    <name type="scientific">Tenggerimyces flavus</name>
    <dbReference type="NCBI Taxonomy" id="1708749"/>
    <lineage>
        <taxon>Bacteria</taxon>
        <taxon>Bacillati</taxon>
        <taxon>Actinomycetota</taxon>
        <taxon>Actinomycetes</taxon>
        <taxon>Propionibacteriales</taxon>
        <taxon>Nocardioidaceae</taxon>
        <taxon>Tenggerimyces</taxon>
    </lineage>
</organism>
<protein>
    <submittedName>
        <fullName evidence="3">Transposase</fullName>
    </submittedName>
</protein>
<feature type="compositionally biased region" description="Basic residues" evidence="1">
    <location>
        <begin position="220"/>
        <end position="237"/>
    </location>
</feature>
<feature type="region of interest" description="Disordered" evidence="1">
    <location>
        <begin position="172"/>
        <end position="285"/>
    </location>
</feature>
<evidence type="ECO:0000313" key="4">
    <source>
        <dbReference type="Proteomes" id="UP001595699"/>
    </source>
</evidence>
<feature type="domain" description="Transposase IS4-like" evidence="2">
    <location>
        <begin position="94"/>
        <end position="224"/>
    </location>
</feature>